<dbReference type="Proteomes" id="UP000002497">
    <property type="component" value="Unassembled WGS sequence"/>
</dbReference>
<proteinExistence type="predicted"/>
<evidence type="ECO:0000313" key="2">
    <source>
        <dbReference type="Proteomes" id="UP000002497"/>
    </source>
</evidence>
<keyword evidence="2" id="KW-1185">Reference proteome</keyword>
<gene>
    <name evidence="1" type="ORF">CPSG_04419</name>
</gene>
<organism evidence="2">
    <name type="scientific">Coccidioides posadasii (strain RMSCC 757 / Silveira)</name>
    <name type="common">Valley fever fungus</name>
    <dbReference type="NCBI Taxonomy" id="443226"/>
    <lineage>
        <taxon>Eukaryota</taxon>
        <taxon>Fungi</taxon>
        <taxon>Dikarya</taxon>
        <taxon>Ascomycota</taxon>
        <taxon>Pezizomycotina</taxon>
        <taxon>Eurotiomycetes</taxon>
        <taxon>Eurotiomycetidae</taxon>
        <taxon>Onygenales</taxon>
        <taxon>Onygenaceae</taxon>
        <taxon>Coccidioides</taxon>
    </lineage>
</organism>
<dbReference type="HOGENOM" id="CLU_1896028_0_0_1"/>
<accession>E9D480</accession>
<sequence>MVNNSISLKATVASPRGYRYLSLTTLSIHGDWNLPADILYTSHGYPWMPVLYMGRNHCVKKEDLCCSVLSTQTLSPAIYPWASDHPPIIHIPVPREAGNSGAFGTALLRFDSRVAGAEVGLWSLLLVSCFYQRS</sequence>
<name>E9D480_COCPS</name>
<dbReference type="VEuPathDB" id="FungiDB:CPSG_04419"/>
<reference evidence="2" key="2">
    <citation type="submission" date="2010-03" db="EMBL/GenBank/DDBJ databases">
        <title>The genome sequence of Coccidioides posadasii strain Silveira.</title>
        <authorList>
            <consortium name="The Broad Institute Genome Sequencing Center for Infectious Disease"/>
            <person name="Neafsey D."/>
            <person name="Orbach M."/>
            <person name="Henn M.R."/>
            <person name="Cole G.T."/>
            <person name="Galgiani J."/>
            <person name="Gardner M.J."/>
            <person name="Kirkland T.N."/>
            <person name="Taylor J.W."/>
            <person name="Young S.K."/>
            <person name="Zeng Q."/>
            <person name="Koehrsen M."/>
            <person name="Alvarado L."/>
            <person name="Berlin A."/>
            <person name="Borenstein D."/>
            <person name="Chapman S.B."/>
            <person name="Chen Z."/>
            <person name="Engels R."/>
            <person name="Freedman E."/>
            <person name="Gellesch M."/>
            <person name="Goldberg J."/>
            <person name="Griggs A."/>
            <person name="Gujja S."/>
            <person name="Heilman E."/>
            <person name="Heiman D."/>
            <person name="Howarth C."/>
            <person name="Jen D."/>
            <person name="Larson L."/>
            <person name="Mehta T."/>
            <person name="Neiman D."/>
            <person name="Park D."/>
            <person name="Pearson M."/>
            <person name="Richards J."/>
            <person name="Roberts A."/>
            <person name="Saif S."/>
            <person name="Shea T."/>
            <person name="Shenoy N."/>
            <person name="Sisk P."/>
            <person name="Stolte C."/>
            <person name="Sykes S."/>
            <person name="Walk T."/>
            <person name="White J."/>
            <person name="Yandava C."/>
            <person name="Haas B."/>
            <person name="Nusbaum C."/>
            <person name="Birren B."/>
        </authorList>
    </citation>
    <scope>NUCLEOTIDE SEQUENCE [LARGE SCALE GENOMIC DNA]</scope>
    <source>
        <strain evidence="2">RMSCC 757 / Silveira</strain>
    </source>
</reference>
<dbReference type="AlphaFoldDB" id="E9D480"/>
<dbReference type="EMBL" id="GL636491">
    <property type="protein sequence ID" value="EFW18874.1"/>
    <property type="molecule type" value="Genomic_DNA"/>
</dbReference>
<reference evidence="2" key="1">
    <citation type="journal article" date="2010" name="Genome Res.">
        <title>Population genomic sequencing of Coccidioides fungi reveals recent hybridization and transposon control.</title>
        <authorList>
            <person name="Neafsey D.E."/>
            <person name="Barker B.M."/>
            <person name="Sharpton T.J."/>
            <person name="Stajich J.E."/>
            <person name="Park D.J."/>
            <person name="Whiston E."/>
            <person name="Hung C.-Y."/>
            <person name="McMahan C."/>
            <person name="White J."/>
            <person name="Sykes S."/>
            <person name="Heiman D."/>
            <person name="Young S."/>
            <person name="Zeng Q."/>
            <person name="Abouelleil A."/>
            <person name="Aftuck L."/>
            <person name="Bessette D."/>
            <person name="Brown A."/>
            <person name="FitzGerald M."/>
            <person name="Lui A."/>
            <person name="Macdonald J.P."/>
            <person name="Priest M."/>
            <person name="Orbach M.J."/>
            <person name="Galgiani J.N."/>
            <person name="Kirkland T.N."/>
            <person name="Cole G.T."/>
            <person name="Birren B.W."/>
            <person name="Henn M.R."/>
            <person name="Taylor J.W."/>
            <person name="Rounsley S.D."/>
        </authorList>
    </citation>
    <scope>NUCLEOTIDE SEQUENCE [LARGE SCALE GENOMIC DNA]</scope>
    <source>
        <strain evidence="2">RMSCC 757 / Silveira</strain>
    </source>
</reference>
<protein>
    <submittedName>
        <fullName evidence="1">Uncharacterized protein</fullName>
    </submittedName>
</protein>
<evidence type="ECO:0000313" key="1">
    <source>
        <dbReference type="EMBL" id="EFW18874.1"/>
    </source>
</evidence>